<organism evidence="3 4">
    <name type="scientific">Sinomicrobium pectinilyticum</name>
    <dbReference type="NCBI Taxonomy" id="1084421"/>
    <lineage>
        <taxon>Bacteria</taxon>
        <taxon>Pseudomonadati</taxon>
        <taxon>Bacteroidota</taxon>
        <taxon>Flavobacteriia</taxon>
        <taxon>Flavobacteriales</taxon>
        <taxon>Flavobacteriaceae</taxon>
        <taxon>Sinomicrobium</taxon>
    </lineage>
</organism>
<keyword evidence="2" id="KW-1133">Transmembrane helix</keyword>
<protein>
    <submittedName>
        <fullName evidence="3">Uncharacterized protein</fullName>
    </submittedName>
</protein>
<feature type="non-terminal residue" evidence="3">
    <location>
        <position position="127"/>
    </location>
</feature>
<evidence type="ECO:0000313" key="3">
    <source>
        <dbReference type="EMBL" id="RNL93961.1"/>
    </source>
</evidence>
<dbReference type="EMBL" id="RJTM01000009">
    <property type="protein sequence ID" value="RNL93961.1"/>
    <property type="molecule type" value="Genomic_DNA"/>
</dbReference>
<evidence type="ECO:0000256" key="1">
    <source>
        <dbReference type="SAM" id="MobiDB-lite"/>
    </source>
</evidence>
<feature type="region of interest" description="Disordered" evidence="1">
    <location>
        <begin position="84"/>
        <end position="127"/>
    </location>
</feature>
<dbReference type="Proteomes" id="UP000267469">
    <property type="component" value="Unassembled WGS sequence"/>
</dbReference>
<dbReference type="AlphaFoldDB" id="A0A3N0F1N7"/>
<feature type="compositionally biased region" description="Polar residues" evidence="1">
    <location>
        <begin position="110"/>
        <end position="127"/>
    </location>
</feature>
<sequence length="127" mass="13887">MGDKKNIDRLFQEKFKDFEAFPERDLWSGLEAKLDAASAPAVVPEKRKRAISPLWWRLGGIAAAIALLLSVGINLVLTGPESPVTDPVEKVINENTPIKNTEADEETTRSTDSNKGAQQGNTTDVKP</sequence>
<evidence type="ECO:0000256" key="2">
    <source>
        <dbReference type="SAM" id="Phobius"/>
    </source>
</evidence>
<name>A0A3N0F1N7_SINP1</name>
<comment type="caution">
    <text evidence="3">The sequence shown here is derived from an EMBL/GenBank/DDBJ whole genome shotgun (WGS) entry which is preliminary data.</text>
</comment>
<gene>
    <name evidence="3" type="ORF">ED312_01875</name>
</gene>
<keyword evidence="2" id="KW-0812">Transmembrane</keyword>
<feature type="transmembrane region" description="Helical" evidence="2">
    <location>
        <begin position="54"/>
        <end position="77"/>
    </location>
</feature>
<evidence type="ECO:0000313" key="4">
    <source>
        <dbReference type="Proteomes" id="UP000267469"/>
    </source>
</evidence>
<reference evidence="3 4" key="1">
    <citation type="submission" date="2018-10" db="EMBL/GenBank/DDBJ databases">
        <title>Sinomicrobium pectinilyticum sp. nov., a pectinase-producing bacterium isolated from alkaline and saline soil, and emended description of the genus Sinomicrobium.</title>
        <authorList>
            <person name="Cheng B."/>
            <person name="Li C."/>
            <person name="Lai Q."/>
            <person name="Du M."/>
            <person name="Shao Z."/>
            <person name="Xu P."/>
            <person name="Yang C."/>
        </authorList>
    </citation>
    <scope>NUCLEOTIDE SEQUENCE [LARGE SCALE GENOMIC DNA]</scope>
    <source>
        <strain evidence="3 4">5DNS001</strain>
    </source>
</reference>
<proteinExistence type="predicted"/>
<accession>A0A3N0F1N7</accession>
<keyword evidence="4" id="KW-1185">Reference proteome</keyword>
<keyword evidence="2" id="KW-0472">Membrane</keyword>